<dbReference type="SUPFAM" id="SSF52096">
    <property type="entry name" value="ClpP/crotonase"/>
    <property type="match status" value="1"/>
</dbReference>
<feature type="chain" id="PRO_5016984423" evidence="1">
    <location>
        <begin position="33"/>
        <end position="396"/>
    </location>
</feature>
<evidence type="ECO:0000256" key="1">
    <source>
        <dbReference type="SAM" id="SignalP"/>
    </source>
</evidence>
<proteinExistence type="predicted"/>
<dbReference type="AlphaFoldDB" id="A0A366FRN7"/>
<accession>A0A366FRN7</accession>
<dbReference type="OrthoDB" id="5936191at2"/>
<keyword evidence="1" id="KW-0732">Signal</keyword>
<evidence type="ECO:0000313" key="2">
    <source>
        <dbReference type="EMBL" id="RBP17322.1"/>
    </source>
</evidence>
<dbReference type="Gene3D" id="3.90.226.10">
    <property type="entry name" value="2-enoyl-CoA Hydratase, Chain A, domain 1"/>
    <property type="match status" value="1"/>
</dbReference>
<keyword evidence="3" id="KW-1185">Reference proteome</keyword>
<dbReference type="RefSeq" id="WP_113887938.1">
    <property type="nucleotide sequence ID" value="NZ_QNRK01000003.1"/>
</dbReference>
<dbReference type="InterPro" id="IPR029045">
    <property type="entry name" value="ClpP/crotonase-like_dom_sf"/>
</dbReference>
<reference evidence="2 3" key="1">
    <citation type="submission" date="2018-06" db="EMBL/GenBank/DDBJ databases">
        <title>Genomic Encyclopedia of Type Strains, Phase IV (KMG-IV): sequencing the most valuable type-strain genomes for metagenomic binning, comparative biology and taxonomic classification.</title>
        <authorList>
            <person name="Goeker M."/>
        </authorList>
    </citation>
    <scope>NUCLEOTIDE SEQUENCE [LARGE SCALE GENOMIC DNA]</scope>
    <source>
        <strain evidence="2 3">DSM 24875</strain>
    </source>
</reference>
<dbReference type="EMBL" id="QNRK01000003">
    <property type="protein sequence ID" value="RBP17322.1"/>
    <property type="molecule type" value="Genomic_DNA"/>
</dbReference>
<sequence length="396" mass="40914">MTRAPRDGRRGRRRWGSAAAFAVCLPVGVALAAGSPIPALTPVPSAPSAPPPPMRILRVTSSDPACQPNCPEWISAEGIISRGTASALAKALDGLGGRRLPILISSYGGSVRDALDMGRLIRARRLAVAVARTLVANCPQRARECPDARGRAMVDGAVCASACPFVLAAGVARLVGPAPRVGVHQITTVFEETEGADRPRRTVKVYEQDWVDRTVAAYLASAGVGEPVMEFLRRTPAASIRWLSLDEIKASRLASEALDPAAPISTEGGGGLAGFAFGDLAKPDVMTATAPDRGGLGAVLTLTYRRGGGALELALARAGERATKFEVGFAPAPGASLASVEARERTARPLLPRDRFCARRGDGPLVVTAAGPASPPLAFDLAGAADVEALAAEACP</sequence>
<name>A0A366FRN7_9HYPH</name>
<protein>
    <submittedName>
        <fullName evidence="2">Uncharacterized protein</fullName>
    </submittedName>
</protein>
<organism evidence="2 3">
    <name type="scientific">Roseiarcus fermentans</name>
    <dbReference type="NCBI Taxonomy" id="1473586"/>
    <lineage>
        <taxon>Bacteria</taxon>
        <taxon>Pseudomonadati</taxon>
        <taxon>Pseudomonadota</taxon>
        <taxon>Alphaproteobacteria</taxon>
        <taxon>Hyphomicrobiales</taxon>
        <taxon>Roseiarcaceae</taxon>
        <taxon>Roseiarcus</taxon>
    </lineage>
</organism>
<comment type="caution">
    <text evidence="2">The sequence shown here is derived from an EMBL/GenBank/DDBJ whole genome shotgun (WGS) entry which is preliminary data.</text>
</comment>
<evidence type="ECO:0000313" key="3">
    <source>
        <dbReference type="Proteomes" id="UP000253529"/>
    </source>
</evidence>
<dbReference type="Proteomes" id="UP000253529">
    <property type="component" value="Unassembled WGS sequence"/>
</dbReference>
<gene>
    <name evidence="2" type="ORF">DFR50_103209</name>
</gene>
<feature type="signal peptide" evidence="1">
    <location>
        <begin position="1"/>
        <end position="32"/>
    </location>
</feature>